<protein>
    <submittedName>
        <fullName evidence="1">Uncharacterized protein</fullName>
    </submittedName>
</protein>
<accession>A0A8J3U8Z0</accession>
<proteinExistence type="predicted"/>
<dbReference type="AlphaFoldDB" id="A0A8J3U8Z0"/>
<dbReference type="RefSeq" id="WP_204076404.1">
    <property type="nucleotide sequence ID" value="NZ_BAABHI010000012.1"/>
</dbReference>
<gene>
    <name evidence="1" type="ORF">Pph01_59210</name>
</gene>
<organism evidence="1 2">
    <name type="scientific">Planotetraspora phitsanulokensis</name>
    <dbReference type="NCBI Taxonomy" id="575192"/>
    <lineage>
        <taxon>Bacteria</taxon>
        <taxon>Bacillati</taxon>
        <taxon>Actinomycetota</taxon>
        <taxon>Actinomycetes</taxon>
        <taxon>Streptosporangiales</taxon>
        <taxon>Streptosporangiaceae</taxon>
        <taxon>Planotetraspora</taxon>
    </lineage>
</organism>
<evidence type="ECO:0000313" key="1">
    <source>
        <dbReference type="EMBL" id="GII40918.1"/>
    </source>
</evidence>
<keyword evidence="2" id="KW-1185">Reference proteome</keyword>
<dbReference type="Proteomes" id="UP000622547">
    <property type="component" value="Unassembled WGS sequence"/>
</dbReference>
<name>A0A8J3U8Z0_9ACTN</name>
<evidence type="ECO:0000313" key="2">
    <source>
        <dbReference type="Proteomes" id="UP000622547"/>
    </source>
</evidence>
<reference evidence="1 2" key="1">
    <citation type="submission" date="2021-01" db="EMBL/GenBank/DDBJ databases">
        <title>Whole genome shotgun sequence of Planotetraspora phitsanulokensis NBRC 104273.</title>
        <authorList>
            <person name="Komaki H."/>
            <person name="Tamura T."/>
        </authorList>
    </citation>
    <scope>NUCLEOTIDE SEQUENCE [LARGE SCALE GENOMIC DNA]</scope>
    <source>
        <strain evidence="1 2">NBRC 104273</strain>
    </source>
</reference>
<dbReference type="EMBL" id="BOOP01000029">
    <property type="protein sequence ID" value="GII40918.1"/>
    <property type="molecule type" value="Genomic_DNA"/>
</dbReference>
<comment type="caution">
    <text evidence="1">The sequence shown here is derived from an EMBL/GenBank/DDBJ whole genome shotgun (WGS) entry which is preliminary data.</text>
</comment>
<sequence length="78" mass="8815">MSLYRVEVTETRAPGADRPWNVTRRVLSAESAPCLSPVLVRLAGRRRRIACGRRLPMGQQCRNCAPRILITEVRRVTA</sequence>